<dbReference type="SUPFAM" id="SSF48726">
    <property type="entry name" value="Immunoglobulin"/>
    <property type="match status" value="1"/>
</dbReference>
<dbReference type="InterPro" id="IPR036179">
    <property type="entry name" value="Ig-like_dom_sf"/>
</dbReference>
<dbReference type="OrthoDB" id="6241135at2759"/>
<dbReference type="InterPro" id="IPR007110">
    <property type="entry name" value="Ig-like_dom"/>
</dbReference>
<feature type="transmembrane region" description="Helical" evidence="3">
    <location>
        <begin position="500"/>
        <end position="521"/>
    </location>
</feature>
<protein>
    <recommendedName>
        <fullName evidence="4">Ig-like domain-containing protein</fullName>
    </recommendedName>
</protein>
<dbReference type="Proteomes" id="UP000699462">
    <property type="component" value="Unassembled WGS sequence"/>
</dbReference>
<evidence type="ECO:0000256" key="3">
    <source>
        <dbReference type="SAM" id="Phobius"/>
    </source>
</evidence>
<keyword evidence="3" id="KW-1133">Transmembrane helix</keyword>
<accession>A0A8T0DEA5</accession>
<evidence type="ECO:0000259" key="4">
    <source>
        <dbReference type="PROSITE" id="PS50835"/>
    </source>
</evidence>
<dbReference type="Gene3D" id="2.60.40.10">
    <property type="entry name" value="Immunoglobulins"/>
    <property type="match status" value="1"/>
</dbReference>
<proteinExistence type="predicted"/>
<keyword evidence="3" id="KW-0472">Membrane</keyword>
<evidence type="ECO:0000256" key="1">
    <source>
        <dbReference type="SAM" id="Coils"/>
    </source>
</evidence>
<feature type="compositionally biased region" description="Basic and acidic residues" evidence="2">
    <location>
        <begin position="615"/>
        <end position="636"/>
    </location>
</feature>
<organism evidence="5 6">
    <name type="scientific">Paragonimus westermani</name>
    <dbReference type="NCBI Taxonomy" id="34504"/>
    <lineage>
        <taxon>Eukaryota</taxon>
        <taxon>Metazoa</taxon>
        <taxon>Spiralia</taxon>
        <taxon>Lophotrochozoa</taxon>
        <taxon>Platyhelminthes</taxon>
        <taxon>Trematoda</taxon>
        <taxon>Digenea</taxon>
        <taxon>Plagiorchiida</taxon>
        <taxon>Troglotremata</taxon>
        <taxon>Troglotrematidae</taxon>
        <taxon>Paragonimus</taxon>
    </lineage>
</organism>
<dbReference type="AlphaFoldDB" id="A0A8T0DEA5"/>
<feature type="compositionally biased region" description="Acidic residues" evidence="2">
    <location>
        <begin position="574"/>
        <end position="604"/>
    </location>
</feature>
<dbReference type="InterPro" id="IPR013783">
    <property type="entry name" value="Ig-like_fold"/>
</dbReference>
<reference evidence="5 6" key="1">
    <citation type="submission" date="2019-07" db="EMBL/GenBank/DDBJ databases">
        <title>Annotation for the trematode Paragonimus westermani.</title>
        <authorList>
            <person name="Choi Y.-J."/>
        </authorList>
    </citation>
    <scope>NUCLEOTIDE SEQUENCE [LARGE SCALE GENOMIC DNA]</scope>
    <source>
        <strain evidence="5">180907_Pwestermani</strain>
    </source>
</reference>
<feature type="domain" description="Ig-like" evidence="4">
    <location>
        <begin position="397"/>
        <end position="482"/>
    </location>
</feature>
<sequence>MQLHPEQDQTAEKFTQLRTDSPLKICEWEDNTTLQHNLRACEVRTIDMALKHHLPVLVPFVSVGPLDLACEVCLLDNSSDLEWVWARRNQVGPLFVLQSPGNWILNWSLFEPVSTQPDSEYVETPCLYGKSFTLHFDQLNAGKHLGTYVCMDRAKPDAPTNQIWYHVDTINPYEPTLDQLDLPSKYELYSKVETLSQMQSLQKTVDTDLAAYQEYENFYHDPIYLTSLVFNNLPKVASCGTYTIRAYRSCFVRIQPDSIYDMTRFTEEAKLIYTTLMYAFDFLVSHHQYDDQVRNVAMRSAAKRRSVELGFYANLNLTDIYVPCQYTLFYHLPKLKGFKPLTTRGFYTDMNYDFVCPELDPMDLINLALERDVTKMQVQLLGFDDVRYMKIEKVTIEGSQRIQLTCNLNRPVDCSEVHKDVIWKTESGMTFTRRTMLNERIYMSGDCSLIIQKVERNDSGVYQCFTRNPKNPTMWSRSPYIAYRLSIEKANYKLPELNEFFVGLIILSIWAICIAIMWLILMAYNYHVYSSALIVAAARKRKHEEKLSEAENRFLQAQLLTFGEEQTTERSDASGDDSEVERWEEEEGEADQWVEREMEETDVDEYSKSQYYNRMDSDDHMGEESATHESDEHYVI</sequence>
<gene>
    <name evidence="5" type="ORF">P879_03888</name>
</gene>
<evidence type="ECO:0000256" key="2">
    <source>
        <dbReference type="SAM" id="MobiDB-lite"/>
    </source>
</evidence>
<dbReference type="PROSITE" id="PS50835">
    <property type="entry name" value="IG_LIKE"/>
    <property type="match status" value="1"/>
</dbReference>
<dbReference type="Pfam" id="PF00047">
    <property type="entry name" value="ig"/>
    <property type="match status" value="1"/>
</dbReference>
<keyword evidence="3" id="KW-0812">Transmembrane</keyword>
<dbReference type="InterPro" id="IPR013151">
    <property type="entry name" value="Immunoglobulin_dom"/>
</dbReference>
<evidence type="ECO:0000313" key="6">
    <source>
        <dbReference type="Proteomes" id="UP000699462"/>
    </source>
</evidence>
<comment type="caution">
    <text evidence="5">The sequence shown here is derived from an EMBL/GenBank/DDBJ whole genome shotgun (WGS) entry which is preliminary data.</text>
</comment>
<dbReference type="EMBL" id="JTDF01005604">
    <property type="protein sequence ID" value="KAF8566100.1"/>
    <property type="molecule type" value="Genomic_DNA"/>
</dbReference>
<feature type="region of interest" description="Disordered" evidence="2">
    <location>
        <begin position="565"/>
        <end position="636"/>
    </location>
</feature>
<feature type="coiled-coil region" evidence="1">
    <location>
        <begin position="533"/>
        <end position="560"/>
    </location>
</feature>
<keyword evidence="1" id="KW-0175">Coiled coil</keyword>
<evidence type="ECO:0000313" key="5">
    <source>
        <dbReference type="EMBL" id="KAF8566100.1"/>
    </source>
</evidence>
<name>A0A8T0DEA5_9TREM</name>
<keyword evidence="6" id="KW-1185">Reference proteome</keyword>